<reference evidence="4 5" key="1">
    <citation type="submission" date="2014-01" db="EMBL/GenBank/DDBJ databases">
        <title>Full genme sequencing of cellulolytic bacterium Gynuella sunshinyii YC6258T gen. nov., sp. nov.</title>
        <authorList>
            <person name="Khan H."/>
            <person name="Chung E.J."/>
            <person name="Chung Y.R."/>
        </authorList>
    </citation>
    <scope>NUCLEOTIDE SEQUENCE [LARGE SCALE GENOMIC DNA]</scope>
    <source>
        <strain evidence="4 5">YC6258</strain>
    </source>
</reference>
<dbReference type="Pfam" id="PF11783">
    <property type="entry name" value="Cytochrome_cB"/>
    <property type="match status" value="1"/>
</dbReference>
<dbReference type="InterPro" id="IPR051829">
    <property type="entry name" value="Multiheme_Cytochr_ET"/>
</dbReference>
<dbReference type="AlphaFoldDB" id="A0A0C5VEB2"/>
<proteinExistence type="predicted"/>
<keyword evidence="1 3" id="KW-0732">Signal</keyword>
<dbReference type="SUPFAM" id="SSF48695">
    <property type="entry name" value="Multiheme cytochromes"/>
    <property type="match status" value="1"/>
</dbReference>
<keyword evidence="2" id="KW-1133">Transmembrane helix</keyword>
<dbReference type="OrthoDB" id="9788513at2"/>
<dbReference type="KEGG" id="gsn:YC6258_00501"/>
<evidence type="ECO:0008006" key="6">
    <source>
        <dbReference type="Google" id="ProtNLM"/>
    </source>
</evidence>
<dbReference type="Proteomes" id="UP000032266">
    <property type="component" value="Chromosome"/>
</dbReference>
<dbReference type="NCBIfam" id="TIGR04315">
    <property type="entry name" value="octaheme_Shew"/>
    <property type="match status" value="1"/>
</dbReference>
<feature type="chain" id="PRO_5002194487" description="Cytochrome c family protein" evidence="3">
    <location>
        <begin position="27"/>
        <end position="535"/>
    </location>
</feature>
<accession>A0A0C5VEB2</accession>
<dbReference type="GO" id="GO:0016491">
    <property type="term" value="F:oxidoreductase activity"/>
    <property type="evidence" value="ECO:0007669"/>
    <property type="project" value="TreeGrafter"/>
</dbReference>
<dbReference type="RefSeq" id="WP_044615588.1">
    <property type="nucleotide sequence ID" value="NZ_CP007142.1"/>
</dbReference>
<protein>
    <recommendedName>
        <fullName evidence="6">Cytochrome c family protein</fullName>
    </recommendedName>
</protein>
<keyword evidence="5" id="KW-1185">Reference proteome</keyword>
<gene>
    <name evidence="4" type="ORF">YC6258_00501</name>
</gene>
<dbReference type="EMBL" id="CP007142">
    <property type="protein sequence ID" value="AJQ92551.1"/>
    <property type="molecule type" value="Genomic_DNA"/>
</dbReference>
<evidence type="ECO:0000256" key="1">
    <source>
        <dbReference type="ARBA" id="ARBA00022729"/>
    </source>
</evidence>
<dbReference type="STRING" id="1445510.YC6258_00501"/>
<dbReference type="PANTHER" id="PTHR35038:SF5">
    <property type="entry name" value="CYTOCHROME C-TYPE PROTEIN NRFB"/>
    <property type="match status" value="1"/>
</dbReference>
<keyword evidence="2" id="KW-0812">Transmembrane</keyword>
<evidence type="ECO:0000256" key="3">
    <source>
        <dbReference type="SAM" id="SignalP"/>
    </source>
</evidence>
<keyword evidence="2" id="KW-0472">Membrane</keyword>
<organism evidence="4 5">
    <name type="scientific">Gynuella sunshinyii YC6258</name>
    <dbReference type="NCBI Taxonomy" id="1445510"/>
    <lineage>
        <taxon>Bacteria</taxon>
        <taxon>Pseudomonadati</taxon>
        <taxon>Pseudomonadota</taxon>
        <taxon>Gammaproteobacteria</taxon>
        <taxon>Oceanospirillales</taxon>
        <taxon>Saccharospirillaceae</taxon>
        <taxon>Gynuella</taxon>
    </lineage>
</organism>
<dbReference type="InterPro" id="IPR036280">
    <property type="entry name" value="Multihaem_cyt_sf"/>
</dbReference>
<dbReference type="HOGENOM" id="CLU_033148_0_0_6"/>
<evidence type="ECO:0000313" key="4">
    <source>
        <dbReference type="EMBL" id="AJQ92551.1"/>
    </source>
</evidence>
<evidence type="ECO:0000256" key="2">
    <source>
        <dbReference type="SAM" id="Phobius"/>
    </source>
</evidence>
<dbReference type="PIRSF" id="PIRSF039014">
    <property type="entry name" value="OTR_cyc"/>
    <property type="match status" value="1"/>
</dbReference>
<name>A0A0C5VEB2_9GAMM</name>
<feature type="signal peptide" evidence="3">
    <location>
        <begin position="1"/>
        <end position="26"/>
    </location>
</feature>
<feature type="transmembrane region" description="Helical" evidence="2">
    <location>
        <begin position="505"/>
        <end position="526"/>
    </location>
</feature>
<evidence type="ECO:0000313" key="5">
    <source>
        <dbReference type="Proteomes" id="UP000032266"/>
    </source>
</evidence>
<dbReference type="PANTHER" id="PTHR35038">
    <property type="entry name" value="DISSIMILATORY SULFITE REDUCTASE SIRA"/>
    <property type="match status" value="1"/>
</dbReference>
<dbReference type="PATRIC" id="fig|1445510.3.peg.488"/>
<sequence length="535" mass="59331">MPVLNKPLRWMMRWLLLLLASPLLMAGGTADHHKFEVLQQDFETLQQLNDACVSCHTEAPAQLHNTIHWRWQFEDKSGHLQGKLNVMNSYHPSVASNMDSCDNCHIGYGLEEQELSGIRPDGVVDCMMCHDTTGEYFYSKFHQDGAKCLNCHDDGAEALKEQTKNQPSRFTVTLTTMAQQVGMTTSSACGACHFHDGGADGAKHGDLDSSLLNASHELDVHLSADGASLTCSSCHQGNDHQMYGSRYQANSPIDDKGVDALNGARATCVSCHGDRPMQDERLNDHTDRVACQTCHIPAYARGGVATKTFWDWSKAGEKDRRRKPIIEYDEAGRVIYASQKGAMQYGETLRPEYRWFDGQITFAKPGNPVDPATAVMMTTIGGGAEQTNSKIFPFHVFRSILPYDSEEQKLIPMQLAGRGREAYWNGYSWEKSLQAGAEAAGLKFSGEVGFVETTMLWPLNHGVAPKEQALSCQQCHTGEGRLGRVAGLYIPGQNQSQLLDQLGRLLVILTIVAVLTHGTLRIIFAWRRKRNEPDN</sequence>
<dbReference type="InterPro" id="IPR024673">
    <property type="entry name" value="Octahem_Cyt_c"/>
</dbReference>